<dbReference type="InParanoid" id="A0A507BD96"/>
<dbReference type="InterPro" id="IPR008427">
    <property type="entry name" value="Extracellular_membr_CFEM_dom"/>
</dbReference>
<keyword evidence="9" id="KW-0479">Metal-binding</keyword>
<comment type="caution">
    <text evidence="13">The sequence shown here is derived from an EMBL/GenBank/DDBJ whole genome shotgun (WGS) entry which is preliminary data.</text>
</comment>
<keyword evidence="8" id="KW-0449">Lipoprotein</keyword>
<proteinExistence type="inferred from homology"/>
<keyword evidence="6 11" id="KW-0732">Signal</keyword>
<evidence type="ECO:0000313" key="13">
    <source>
        <dbReference type="EMBL" id="TPX14718.1"/>
    </source>
</evidence>
<evidence type="ECO:0000256" key="11">
    <source>
        <dbReference type="SAM" id="SignalP"/>
    </source>
</evidence>
<keyword evidence="5" id="KW-0472">Membrane</keyword>
<evidence type="ECO:0000256" key="9">
    <source>
        <dbReference type="PROSITE-ProRule" id="PRU01356"/>
    </source>
</evidence>
<evidence type="ECO:0000256" key="7">
    <source>
        <dbReference type="ARBA" id="ARBA00023157"/>
    </source>
</evidence>
<keyword evidence="4" id="KW-0964">Secreted</keyword>
<accession>A0A507BD96</accession>
<feature type="disulfide bond" evidence="9">
    <location>
        <begin position="43"/>
        <end position="50"/>
    </location>
</feature>
<keyword evidence="9" id="KW-0349">Heme</keyword>
<dbReference type="AlphaFoldDB" id="A0A507BD96"/>
<keyword evidence="9" id="KW-0408">Iron</keyword>
<comment type="subcellular location">
    <subcellularLocation>
        <location evidence="1">Membrane</location>
        <topology evidence="1">Lipid-anchor</topology>
        <topology evidence="1">GPI-anchor</topology>
    </subcellularLocation>
    <subcellularLocation>
        <location evidence="2">Secreted</location>
    </subcellularLocation>
</comment>
<feature type="region of interest" description="Disordered" evidence="10">
    <location>
        <begin position="132"/>
        <end position="194"/>
    </location>
</feature>
<sequence length="212" mass="21048">MKFLNALVLSAASLVAGQVLLKDYFPQCSITCLENGARSSTTCDPSDGVCVCVFDNYVKIVDAATACVMQACGSDVAVTQIFSEHEAQKNLDSYLPDRQNTILTTLLSTVDKVLPAADTFCKAVTKSAQEGGASATSAPSAANGSSGASASATPTGTAQSSSKPVSSSQAATGAGGSGSQTSSSTAPQKTNGAAKGSAGYVAMLGLGALAVL</sequence>
<dbReference type="PROSITE" id="PS52012">
    <property type="entry name" value="CFEM"/>
    <property type="match status" value="1"/>
</dbReference>
<evidence type="ECO:0000256" key="8">
    <source>
        <dbReference type="ARBA" id="ARBA00023288"/>
    </source>
</evidence>
<gene>
    <name evidence="13" type="ORF">E0L32_005113</name>
</gene>
<evidence type="ECO:0000256" key="10">
    <source>
        <dbReference type="SAM" id="MobiDB-lite"/>
    </source>
</evidence>
<dbReference type="GO" id="GO:0005576">
    <property type="term" value="C:extracellular region"/>
    <property type="evidence" value="ECO:0007669"/>
    <property type="project" value="UniProtKB-SubCell"/>
</dbReference>
<comment type="similarity">
    <text evidence="3">Belongs to the RBT5 family.</text>
</comment>
<evidence type="ECO:0000259" key="12">
    <source>
        <dbReference type="PROSITE" id="PS52012"/>
    </source>
</evidence>
<evidence type="ECO:0000256" key="6">
    <source>
        <dbReference type="ARBA" id="ARBA00022729"/>
    </source>
</evidence>
<evidence type="ECO:0000256" key="2">
    <source>
        <dbReference type="ARBA" id="ARBA00004613"/>
    </source>
</evidence>
<keyword evidence="14" id="KW-1185">Reference proteome</keyword>
<protein>
    <recommendedName>
        <fullName evidence="12">CFEM domain-containing protein</fullName>
    </recommendedName>
</protein>
<dbReference type="GO" id="GO:0046872">
    <property type="term" value="F:metal ion binding"/>
    <property type="evidence" value="ECO:0007669"/>
    <property type="project" value="UniProtKB-UniRule"/>
</dbReference>
<feature type="compositionally biased region" description="Low complexity" evidence="10">
    <location>
        <begin position="132"/>
        <end position="172"/>
    </location>
</feature>
<reference evidence="13 14" key="1">
    <citation type="submission" date="2019-06" db="EMBL/GenBank/DDBJ databases">
        <title>Draft genome sequence of the filamentous fungus Phialemoniopsis curvata isolated from diesel fuel.</title>
        <authorList>
            <person name="Varaljay V.A."/>
            <person name="Lyon W.J."/>
            <person name="Crouch A.L."/>
            <person name="Drake C.E."/>
            <person name="Hollomon J.M."/>
            <person name="Nadeau L.J."/>
            <person name="Nunn H.S."/>
            <person name="Stevenson B.S."/>
            <person name="Bojanowski C.L."/>
            <person name="Crookes-Goodson W.J."/>
        </authorList>
    </citation>
    <scope>NUCLEOTIDE SEQUENCE [LARGE SCALE GENOMIC DNA]</scope>
    <source>
        <strain evidence="13 14">D216</strain>
    </source>
</reference>
<feature type="binding site" description="axial binding residue" evidence="9">
    <location>
        <position position="47"/>
    </location>
    <ligand>
        <name>heme</name>
        <dbReference type="ChEBI" id="CHEBI:30413"/>
    </ligand>
    <ligandPart>
        <name>Fe</name>
        <dbReference type="ChEBI" id="CHEBI:18248"/>
    </ligandPart>
</feature>
<evidence type="ECO:0000256" key="5">
    <source>
        <dbReference type="ARBA" id="ARBA00022622"/>
    </source>
</evidence>
<comment type="caution">
    <text evidence="9">Lacks conserved residue(s) required for the propagation of feature annotation.</text>
</comment>
<dbReference type="RefSeq" id="XP_030996429.1">
    <property type="nucleotide sequence ID" value="XM_031139599.1"/>
</dbReference>
<evidence type="ECO:0000256" key="3">
    <source>
        <dbReference type="ARBA" id="ARBA00010031"/>
    </source>
</evidence>
<dbReference type="Proteomes" id="UP000319257">
    <property type="component" value="Unassembled WGS sequence"/>
</dbReference>
<dbReference type="GeneID" id="41972560"/>
<organism evidence="13 14">
    <name type="scientific">Thyridium curvatum</name>
    <dbReference type="NCBI Taxonomy" id="1093900"/>
    <lineage>
        <taxon>Eukaryota</taxon>
        <taxon>Fungi</taxon>
        <taxon>Dikarya</taxon>
        <taxon>Ascomycota</taxon>
        <taxon>Pezizomycotina</taxon>
        <taxon>Sordariomycetes</taxon>
        <taxon>Sordariomycetidae</taxon>
        <taxon>Thyridiales</taxon>
        <taxon>Thyridiaceae</taxon>
        <taxon>Thyridium</taxon>
    </lineage>
</organism>
<keyword evidence="5" id="KW-0325">Glycoprotein</keyword>
<feature type="signal peptide" evidence="11">
    <location>
        <begin position="1"/>
        <end position="17"/>
    </location>
</feature>
<evidence type="ECO:0000256" key="1">
    <source>
        <dbReference type="ARBA" id="ARBA00004589"/>
    </source>
</evidence>
<feature type="chain" id="PRO_5021380743" description="CFEM domain-containing protein" evidence="11">
    <location>
        <begin position="18"/>
        <end position="212"/>
    </location>
</feature>
<dbReference type="GO" id="GO:0098552">
    <property type="term" value="C:side of membrane"/>
    <property type="evidence" value="ECO:0007669"/>
    <property type="project" value="UniProtKB-KW"/>
</dbReference>
<feature type="domain" description="CFEM" evidence="12">
    <location>
        <begin position="1"/>
        <end position="153"/>
    </location>
</feature>
<dbReference type="OrthoDB" id="3767534at2759"/>
<dbReference type="STRING" id="1093900.A0A507BD96"/>
<name>A0A507BD96_9PEZI</name>
<dbReference type="EMBL" id="SKBQ01000026">
    <property type="protein sequence ID" value="TPX14718.1"/>
    <property type="molecule type" value="Genomic_DNA"/>
</dbReference>
<evidence type="ECO:0000256" key="4">
    <source>
        <dbReference type="ARBA" id="ARBA00022525"/>
    </source>
</evidence>
<dbReference type="Pfam" id="PF05730">
    <property type="entry name" value="CFEM"/>
    <property type="match status" value="1"/>
</dbReference>
<keyword evidence="5" id="KW-0336">GPI-anchor</keyword>
<keyword evidence="7 9" id="KW-1015">Disulfide bond</keyword>
<evidence type="ECO:0000313" key="14">
    <source>
        <dbReference type="Proteomes" id="UP000319257"/>
    </source>
</evidence>